<protein>
    <recommendedName>
        <fullName evidence="4">WW domain-containing oxidoreductase</fullName>
    </recommendedName>
</protein>
<evidence type="ECO:0000313" key="12">
    <source>
        <dbReference type="EMBL" id="KAJ8721338.1"/>
    </source>
</evidence>
<dbReference type="GO" id="GO:0005764">
    <property type="term" value="C:lysosome"/>
    <property type="evidence" value="ECO:0007669"/>
    <property type="project" value="UniProtKB-SubCell"/>
</dbReference>
<keyword evidence="6" id="KW-0053">Apoptosis</keyword>
<dbReference type="SUPFAM" id="SSF51045">
    <property type="entry name" value="WW domain"/>
    <property type="match status" value="1"/>
</dbReference>
<proteinExistence type="inferred from homology"/>
<evidence type="ECO:0000256" key="9">
    <source>
        <dbReference type="ARBA" id="ARBA00023034"/>
    </source>
</evidence>
<evidence type="ECO:0000256" key="8">
    <source>
        <dbReference type="ARBA" id="ARBA00023002"/>
    </source>
</evidence>
<dbReference type="PANTHER" id="PTHR24320">
    <property type="entry name" value="RETINOL DEHYDROGENASE"/>
    <property type="match status" value="1"/>
</dbReference>
<name>A0AAD7YMN8_MYTSE</name>
<dbReference type="PROSITE" id="PS01159">
    <property type="entry name" value="WW_DOMAIN_1"/>
    <property type="match status" value="1"/>
</dbReference>
<comment type="subcellular location">
    <subcellularLocation>
        <location evidence="2">Golgi apparatus</location>
    </subcellularLocation>
    <subcellularLocation>
        <location evidence="1">Lysosome</location>
    </subcellularLocation>
</comment>
<keyword evidence="10" id="KW-0458">Lysosome</keyword>
<dbReference type="AlphaFoldDB" id="A0AAD7YMN8"/>
<evidence type="ECO:0000256" key="6">
    <source>
        <dbReference type="ARBA" id="ARBA00022703"/>
    </source>
</evidence>
<accession>A0AAD7YMN8</accession>
<comment type="similarity">
    <text evidence="3">Belongs to the short-chain dehydrogenases/reductases (SDR) family.</text>
</comment>
<evidence type="ECO:0000256" key="1">
    <source>
        <dbReference type="ARBA" id="ARBA00004371"/>
    </source>
</evidence>
<comment type="caution">
    <text evidence="12">The sequence shown here is derived from an EMBL/GenBank/DDBJ whole genome shotgun (WGS) entry which is preliminary data.</text>
</comment>
<dbReference type="GO" id="GO:0005794">
    <property type="term" value="C:Golgi apparatus"/>
    <property type="evidence" value="ECO:0007669"/>
    <property type="project" value="UniProtKB-SubCell"/>
</dbReference>
<feature type="domain" description="WW" evidence="11">
    <location>
        <begin position="10"/>
        <end position="43"/>
    </location>
</feature>
<feature type="domain" description="WW" evidence="11">
    <location>
        <begin position="51"/>
        <end position="84"/>
    </location>
</feature>
<dbReference type="Proteomes" id="UP001231518">
    <property type="component" value="Chromosome 12"/>
</dbReference>
<dbReference type="InterPro" id="IPR001202">
    <property type="entry name" value="WW_dom"/>
</dbReference>
<dbReference type="GO" id="GO:0006915">
    <property type="term" value="P:apoptotic process"/>
    <property type="evidence" value="ECO:0007669"/>
    <property type="project" value="UniProtKB-KW"/>
</dbReference>
<gene>
    <name evidence="12" type="ORF">PYW07_002113</name>
</gene>
<evidence type="ECO:0000256" key="7">
    <source>
        <dbReference type="ARBA" id="ARBA00022857"/>
    </source>
</evidence>
<evidence type="ECO:0000256" key="3">
    <source>
        <dbReference type="ARBA" id="ARBA00006484"/>
    </source>
</evidence>
<dbReference type="PANTHER" id="PTHR24320:SF282">
    <property type="entry name" value="WW DOMAIN-CONTAINING OXIDOREDUCTASE"/>
    <property type="match status" value="1"/>
</dbReference>
<dbReference type="Gene3D" id="2.20.70.10">
    <property type="match status" value="2"/>
</dbReference>
<dbReference type="GO" id="GO:0016055">
    <property type="term" value="P:Wnt signaling pathway"/>
    <property type="evidence" value="ECO:0007669"/>
    <property type="project" value="UniProtKB-KW"/>
</dbReference>
<dbReference type="GO" id="GO:0016491">
    <property type="term" value="F:oxidoreductase activity"/>
    <property type="evidence" value="ECO:0007669"/>
    <property type="project" value="UniProtKB-KW"/>
</dbReference>
<evidence type="ECO:0000256" key="2">
    <source>
        <dbReference type="ARBA" id="ARBA00004555"/>
    </source>
</evidence>
<evidence type="ECO:0000259" key="11">
    <source>
        <dbReference type="PROSITE" id="PS50020"/>
    </source>
</evidence>
<keyword evidence="5" id="KW-0879">Wnt signaling pathway</keyword>
<keyword evidence="8" id="KW-0560">Oxidoreductase</keyword>
<reference evidence="12" key="1">
    <citation type="submission" date="2023-03" db="EMBL/GenBank/DDBJ databases">
        <title>Chromosome-level genomes of two armyworms, Mythimna separata and Mythimna loreyi, provide insights into the biosynthesis and reception of sex pheromones.</title>
        <authorList>
            <person name="Zhao H."/>
        </authorList>
    </citation>
    <scope>NUCLEOTIDE SEQUENCE</scope>
    <source>
        <strain evidence="12">BeijingLab</strain>
        <tissue evidence="12">Pupa</tissue>
    </source>
</reference>
<keyword evidence="13" id="KW-1185">Reference proteome</keyword>
<evidence type="ECO:0000256" key="10">
    <source>
        <dbReference type="ARBA" id="ARBA00023228"/>
    </source>
</evidence>
<dbReference type="PRINTS" id="PR00081">
    <property type="entry name" value="GDHRDH"/>
</dbReference>
<dbReference type="InterPro" id="IPR036020">
    <property type="entry name" value="WW_dom_sf"/>
</dbReference>
<dbReference type="InterPro" id="IPR002347">
    <property type="entry name" value="SDR_fam"/>
</dbReference>
<dbReference type="InterPro" id="IPR036291">
    <property type="entry name" value="NAD(P)-bd_dom_sf"/>
</dbReference>
<keyword evidence="7" id="KW-0521">NADP</keyword>
<dbReference type="Gene3D" id="3.40.50.720">
    <property type="entry name" value="NAD(P)-binding Rossmann-like Domain"/>
    <property type="match status" value="1"/>
</dbReference>
<dbReference type="SUPFAM" id="SSF51735">
    <property type="entry name" value="NAD(P)-binding Rossmann-fold domains"/>
    <property type="match status" value="1"/>
</dbReference>
<evidence type="ECO:0000256" key="4">
    <source>
        <dbReference type="ARBA" id="ARBA00016094"/>
    </source>
</evidence>
<dbReference type="Pfam" id="PF00397">
    <property type="entry name" value="WW"/>
    <property type="match status" value="1"/>
</dbReference>
<dbReference type="Pfam" id="PF00106">
    <property type="entry name" value="adh_short"/>
    <property type="match status" value="1"/>
</dbReference>
<evidence type="ECO:0000313" key="13">
    <source>
        <dbReference type="Proteomes" id="UP001231518"/>
    </source>
</evidence>
<dbReference type="SMART" id="SM00456">
    <property type="entry name" value="WW"/>
    <property type="match status" value="2"/>
</dbReference>
<dbReference type="PROSITE" id="PS50020">
    <property type="entry name" value="WW_DOMAIN_2"/>
    <property type="match status" value="2"/>
</dbReference>
<evidence type="ECO:0000256" key="5">
    <source>
        <dbReference type="ARBA" id="ARBA00022687"/>
    </source>
</evidence>
<keyword evidence="9" id="KW-0333">Golgi apparatus</keyword>
<dbReference type="EMBL" id="JARGEI010000013">
    <property type="protein sequence ID" value="KAJ8721338.1"/>
    <property type="molecule type" value="Genomic_DNA"/>
</dbReference>
<organism evidence="12 13">
    <name type="scientific">Mythimna separata</name>
    <name type="common">Oriental armyworm</name>
    <name type="synonym">Pseudaletia separata</name>
    <dbReference type="NCBI Taxonomy" id="271217"/>
    <lineage>
        <taxon>Eukaryota</taxon>
        <taxon>Metazoa</taxon>
        <taxon>Ecdysozoa</taxon>
        <taxon>Arthropoda</taxon>
        <taxon>Hexapoda</taxon>
        <taxon>Insecta</taxon>
        <taxon>Pterygota</taxon>
        <taxon>Neoptera</taxon>
        <taxon>Endopterygota</taxon>
        <taxon>Lepidoptera</taxon>
        <taxon>Glossata</taxon>
        <taxon>Ditrysia</taxon>
        <taxon>Noctuoidea</taxon>
        <taxon>Noctuidae</taxon>
        <taxon>Noctuinae</taxon>
        <taxon>Hadenini</taxon>
        <taxon>Mythimna</taxon>
    </lineage>
</organism>
<dbReference type="FunFam" id="3.40.50.720:FF:000353">
    <property type="entry name" value="WW domain-containing oxidoreductase"/>
    <property type="match status" value="1"/>
</dbReference>
<dbReference type="CDD" id="cd00201">
    <property type="entry name" value="WW"/>
    <property type="match status" value="1"/>
</dbReference>
<sequence length="435" mass="48823">MHNIDTDSEDELPSGWEQKSTEDGNVYFINTCTNKTQWTHPRTGRKKEIPKELPFGWTKSVDDEDKPVYIQKETGNKTYVDPRLAFATDAKEHVHDFRQRFDASSTAFQVLHGVDLSGKYALVTGSNAGIGYETAKSLARHGCNVLFANRNMESTQQAIQTIVQETKASEDDLKSIHLDLTSLQSVKKCAAAIKTVFSDHLDIVILNAGVFGLPYTETEDNIETTCQVNHVSHTYLAILLEPLLKKGSRVIFVSSESHRFADLKNVFTLQNIAMPKDAYSSMMAYNNSKLYNVITAKVLSEEWRSKGIYVNSLHPGNMVYTNLSKSWWLFRLAFFVVRPFTKSMQQAAATTVYAATAAELEGVTGLYFNNCFYCEESAMARDKNIAHELFAMTLKIVAARVGAEGLQKYLDKYTTTKPLSKDETSNESEKTATKE</sequence>